<feature type="domain" description="DUF218" evidence="1">
    <location>
        <begin position="55"/>
        <end position="179"/>
    </location>
</feature>
<name>A0ABT7BS48_9CYAN</name>
<dbReference type="RefSeq" id="WP_283756676.1">
    <property type="nucleotide sequence ID" value="NZ_JAQOSQ010000001.1"/>
</dbReference>
<reference evidence="2 3" key="1">
    <citation type="submission" date="2023-01" db="EMBL/GenBank/DDBJ databases">
        <title>Novel diversity within Roseofilum (Cyanobacteria; Desertifilaceae) from marine benthic mats with descriptions of four novel species.</title>
        <authorList>
            <person name="Wang Y."/>
            <person name="Berthold D.E."/>
            <person name="Hu J."/>
            <person name="Lefler F.W."/>
            <person name="Laughinghouse H.D. IV."/>
        </authorList>
    </citation>
    <scope>NUCLEOTIDE SEQUENCE [LARGE SCALE GENOMIC DNA]</scope>
    <source>
        <strain evidence="2 3">BLCC-M143</strain>
    </source>
</reference>
<organism evidence="2 3">
    <name type="scientific">Roseofilum casamattae BLCC-M143</name>
    <dbReference type="NCBI Taxonomy" id="3022442"/>
    <lineage>
        <taxon>Bacteria</taxon>
        <taxon>Bacillati</taxon>
        <taxon>Cyanobacteriota</taxon>
        <taxon>Cyanophyceae</taxon>
        <taxon>Desertifilales</taxon>
        <taxon>Desertifilaceae</taxon>
        <taxon>Roseofilum</taxon>
        <taxon>Roseofilum casamattae</taxon>
    </lineage>
</organism>
<dbReference type="CDD" id="cd06259">
    <property type="entry name" value="YdcF-like"/>
    <property type="match status" value="1"/>
</dbReference>
<accession>A0ABT7BS48</accession>
<evidence type="ECO:0000259" key="1">
    <source>
        <dbReference type="Pfam" id="PF02698"/>
    </source>
</evidence>
<comment type="caution">
    <text evidence="2">The sequence shown here is derived from an EMBL/GenBank/DDBJ whole genome shotgun (WGS) entry which is preliminary data.</text>
</comment>
<evidence type="ECO:0000313" key="3">
    <source>
        <dbReference type="Proteomes" id="UP001232992"/>
    </source>
</evidence>
<dbReference type="EMBL" id="JAQOSQ010000001">
    <property type="protein sequence ID" value="MDJ1182027.1"/>
    <property type="molecule type" value="Genomic_DNA"/>
</dbReference>
<protein>
    <submittedName>
        <fullName evidence="2">YdcF family protein</fullName>
    </submittedName>
</protein>
<proteinExistence type="predicted"/>
<dbReference type="InterPro" id="IPR003848">
    <property type="entry name" value="DUF218"/>
</dbReference>
<keyword evidence="3" id="KW-1185">Reference proteome</keyword>
<dbReference type="Proteomes" id="UP001232992">
    <property type="component" value="Unassembled WGS sequence"/>
</dbReference>
<gene>
    <name evidence="2" type="ORF">PMH09_02360</name>
</gene>
<dbReference type="Pfam" id="PF02698">
    <property type="entry name" value="DUF218"/>
    <property type="match status" value="1"/>
</dbReference>
<evidence type="ECO:0000313" key="2">
    <source>
        <dbReference type="EMBL" id="MDJ1182027.1"/>
    </source>
</evidence>
<sequence>MVSRKRDRLSTPSKVLKQNPRPAKIISQWIWRSCLLLALCGVGHKFVKSYMQQPEAILVLGGSLAREEFAADFARQHSDLEIWISGGSNPEYAQWLFTEAGVSLQRLHLDYSAVDTVTNFTTLVDRFRDRGIDSIYLVTSDDHMRRARIIGEIVLGSRGIVYKPLPVPSGREPEPMVKSLRDGARAILWAVTGETGSNWKEWLARETK</sequence>